<evidence type="ECO:0000256" key="3">
    <source>
        <dbReference type="ARBA" id="ARBA00022692"/>
    </source>
</evidence>
<proteinExistence type="predicted"/>
<evidence type="ECO:0000256" key="2">
    <source>
        <dbReference type="ARBA" id="ARBA00022475"/>
    </source>
</evidence>
<feature type="transmembrane region" description="Helical" evidence="8">
    <location>
        <begin position="363"/>
        <end position="389"/>
    </location>
</feature>
<feature type="transmembrane region" description="Helical" evidence="8">
    <location>
        <begin position="571"/>
        <end position="596"/>
    </location>
</feature>
<dbReference type="GO" id="GO:0007635">
    <property type="term" value="P:chemosensory behavior"/>
    <property type="evidence" value="ECO:0007669"/>
    <property type="project" value="TreeGrafter"/>
</dbReference>
<evidence type="ECO:0000256" key="4">
    <source>
        <dbReference type="ARBA" id="ARBA00022989"/>
    </source>
</evidence>
<dbReference type="Proteomes" id="UP000078492">
    <property type="component" value="Unassembled WGS sequence"/>
</dbReference>
<evidence type="ECO:0000256" key="5">
    <source>
        <dbReference type="ARBA" id="ARBA00023136"/>
    </source>
</evidence>
<dbReference type="AlphaFoldDB" id="A0A195E6U8"/>
<dbReference type="GO" id="GO:0050909">
    <property type="term" value="P:sensory perception of taste"/>
    <property type="evidence" value="ECO:0007669"/>
    <property type="project" value="InterPro"/>
</dbReference>
<comment type="subcellular location">
    <subcellularLocation>
        <location evidence="1">Cell membrane</location>
        <topology evidence="1">Multi-pass membrane protein</topology>
    </subcellularLocation>
</comment>
<keyword evidence="3 8" id="KW-0812">Transmembrane</keyword>
<keyword evidence="7" id="KW-0807">Transducer</keyword>
<keyword evidence="6 9" id="KW-0675">Receptor</keyword>
<dbReference type="Pfam" id="PF08395">
    <property type="entry name" value="7tm_7"/>
    <property type="match status" value="2"/>
</dbReference>
<feature type="transmembrane region" description="Helical" evidence="8">
    <location>
        <begin position="544"/>
        <end position="565"/>
    </location>
</feature>
<dbReference type="GO" id="GO:0005886">
    <property type="term" value="C:plasma membrane"/>
    <property type="evidence" value="ECO:0007669"/>
    <property type="project" value="UniProtKB-SubCell"/>
</dbReference>
<accession>A0A195E6U8</accession>
<dbReference type="GO" id="GO:0007165">
    <property type="term" value="P:signal transduction"/>
    <property type="evidence" value="ECO:0007669"/>
    <property type="project" value="UniProtKB-KW"/>
</dbReference>
<name>A0A195E6U8_9HYME</name>
<keyword evidence="5 8" id="KW-0472">Membrane</keyword>
<dbReference type="STRING" id="471704.A0A195E6U8"/>
<organism evidence="9 10">
    <name type="scientific">Trachymyrmex cornetzi</name>
    <dbReference type="NCBI Taxonomy" id="471704"/>
    <lineage>
        <taxon>Eukaryota</taxon>
        <taxon>Metazoa</taxon>
        <taxon>Ecdysozoa</taxon>
        <taxon>Arthropoda</taxon>
        <taxon>Hexapoda</taxon>
        <taxon>Insecta</taxon>
        <taxon>Pterygota</taxon>
        <taxon>Neoptera</taxon>
        <taxon>Endopterygota</taxon>
        <taxon>Hymenoptera</taxon>
        <taxon>Apocrita</taxon>
        <taxon>Aculeata</taxon>
        <taxon>Formicoidea</taxon>
        <taxon>Formicidae</taxon>
        <taxon>Myrmicinae</taxon>
        <taxon>Trachymyrmex</taxon>
    </lineage>
</organism>
<keyword evidence="2" id="KW-1003">Cell membrane</keyword>
<feature type="transmembrane region" description="Helical" evidence="8">
    <location>
        <begin position="495"/>
        <end position="511"/>
    </location>
</feature>
<dbReference type="GO" id="GO:0030424">
    <property type="term" value="C:axon"/>
    <property type="evidence" value="ECO:0007669"/>
    <property type="project" value="TreeGrafter"/>
</dbReference>
<dbReference type="GO" id="GO:0043025">
    <property type="term" value="C:neuronal cell body"/>
    <property type="evidence" value="ECO:0007669"/>
    <property type="project" value="TreeGrafter"/>
</dbReference>
<dbReference type="GO" id="GO:0008049">
    <property type="term" value="P:male courtship behavior"/>
    <property type="evidence" value="ECO:0007669"/>
    <property type="project" value="TreeGrafter"/>
</dbReference>
<evidence type="ECO:0000256" key="1">
    <source>
        <dbReference type="ARBA" id="ARBA00004651"/>
    </source>
</evidence>
<feature type="transmembrane region" description="Helical" evidence="8">
    <location>
        <begin position="454"/>
        <end position="475"/>
    </location>
</feature>
<evidence type="ECO:0000256" key="8">
    <source>
        <dbReference type="SAM" id="Phobius"/>
    </source>
</evidence>
<sequence length="748" mass="87149">MSLKFQRYIMCKMWPKWQLFHATDFQSLMYPCFTFCRILGIFPYRINASTFETTKPLYFLTTFITCVFCIYELIMLYKIDITGTINFGTIPLTLERNCFFILGGFIGIVTYILNGPRMRLLQNIMEISLKLSPDSYRKLSKFIHAKDIFGFSFLFGRAIFFYYIIDYGIPDKILVLYVTFIVFQMDMLHINCVCVLKACFKEVNDNLKNLRKLVMSDESHLLRRVYHEQRNPFLLKKLKALKKEHLVISDTVQMLNTTFSLQLLATIVMTFAELTFSLYFYIIHWTINHAFYNALLTTSLTYQCSKIVLMGWTCDAGKDEAIRIGTNVHEILNNIIDEQIKDELQLFSLQVLNRENTFSTKGLILDATLLVAIVGNITTYLLILIQFLITDQVCNKKVTNSITYIKCKVWPKWQLFHATDFQSLMYPCFTFCRILGIFPYRINASTFETTKQSYFLTTFITSVFCIYELITLYRIDIIGTINYSSIPVYLERNCFFILGGFIGIVTYILNGPRMHLLQNIMEISLRLSPDSYRKLSRLIHAKDIFGSFLVVGRTTIYYCTVNFGIVDRILVLYITFIVFQMDMLYINCVCVLKACFKEVNNKLKNLRKLVVSDEPHLFRRIYHEQRNPFLLTKLKALKKEHLMISDTVQMLNTTFRWACDTGKDEATRIGINVHEILNDTIDEQIKNELQLFSLQVLNRENTFSAKGLILDATLLVAIVGNITTYLLILIQFLITDQVCNKKVTNSVT</sequence>
<gene>
    <name evidence="9" type="ORF">ALC57_06815</name>
</gene>
<keyword evidence="4 8" id="KW-1133">Transmembrane helix</keyword>
<feature type="transmembrane region" description="Helical" evidence="8">
    <location>
        <begin position="708"/>
        <end position="734"/>
    </location>
</feature>
<dbReference type="InterPro" id="IPR013604">
    <property type="entry name" value="7TM_chemorcpt"/>
</dbReference>
<feature type="transmembrane region" description="Helical" evidence="8">
    <location>
        <begin position="58"/>
        <end position="79"/>
    </location>
</feature>
<feature type="transmembrane region" description="Helical" evidence="8">
    <location>
        <begin position="263"/>
        <end position="284"/>
    </location>
</feature>
<feature type="transmembrane region" description="Helical" evidence="8">
    <location>
        <begin position="99"/>
        <end position="115"/>
    </location>
</feature>
<evidence type="ECO:0000313" key="9">
    <source>
        <dbReference type="EMBL" id="KYN20908.1"/>
    </source>
</evidence>
<dbReference type="EMBL" id="KQ979568">
    <property type="protein sequence ID" value="KYN20908.1"/>
    <property type="molecule type" value="Genomic_DNA"/>
</dbReference>
<keyword evidence="10" id="KW-1185">Reference proteome</keyword>
<feature type="transmembrane region" description="Helical" evidence="8">
    <location>
        <begin position="177"/>
        <end position="200"/>
    </location>
</feature>
<dbReference type="PANTHER" id="PTHR21143">
    <property type="entry name" value="INVERTEBRATE GUSTATORY RECEPTOR"/>
    <property type="match status" value="1"/>
</dbReference>
<evidence type="ECO:0000256" key="7">
    <source>
        <dbReference type="ARBA" id="ARBA00023224"/>
    </source>
</evidence>
<evidence type="ECO:0000256" key="6">
    <source>
        <dbReference type="ARBA" id="ARBA00023170"/>
    </source>
</evidence>
<feature type="transmembrane region" description="Helical" evidence="8">
    <location>
        <begin position="148"/>
        <end position="165"/>
    </location>
</feature>
<dbReference type="PANTHER" id="PTHR21143:SF133">
    <property type="entry name" value="GUSTATORY AND PHEROMONE RECEPTOR 32A-RELATED"/>
    <property type="match status" value="1"/>
</dbReference>
<dbReference type="GO" id="GO:0030425">
    <property type="term" value="C:dendrite"/>
    <property type="evidence" value="ECO:0007669"/>
    <property type="project" value="TreeGrafter"/>
</dbReference>
<reference evidence="9 10" key="1">
    <citation type="submission" date="2015-09" db="EMBL/GenBank/DDBJ databases">
        <title>Trachymyrmex cornetzi WGS genome.</title>
        <authorList>
            <person name="Nygaard S."/>
            <person name="Hu H."/>
            <person name="Boomsma J."/>
            <person name="Zhang G."/>
        </authorList>
    </citation>
    <scope>NUCLEOTIDE SEQUENCE [LARGE SCALE GENOMIC DNA]</scope>
    <source>
        <strain evidence="9">Tcor2-1</strain>
        <tissue evidence="9">Whole body</tissue>
    </source>
</reference>
<protein>
    <submittedName>
        <fullName evidence="9">Putative gustatory receptor 28b</fullName>
    </submittedName>
</protein>
<evidence type="ECO:0000313" key="10">
    <source>
        <dbReference type="Proteomes" id="UP000078492"/>
    </source>
</evidence>